<dbReference type="Proteomes" id="UP000039324">
    <property type="component" value="Unassembled WGS sequence"/>
</dbReference>
<comment type="subcellular location">
    <subcellularLocation>
        <location evidence="1">Nucleus</location>
    </subcellularLocation>
</comment>
<dbReference type="Gene3D" id="3.40.50.10190">
    <property type="entry name" value="BRCT domain"/>
    <property type="match status" value="1"/>
</dbReference>
<dbReference type="GO" id="GO:0010833">
    <property type="term" value="P:telomere maintenance via telomere lengthening"/>
    <property type="evidence" value="ECO:0007669"/>
    <property type="project" value="TreeGrafter"/>
</dbReference>
<dbReference type="AlphaFoldDB" id="A0A0G4IZ17"/>
<name>A0A0G4IZ17_PLABS</name>
<evidence type="ECO:0000313" key="4">
    <source>
        <dbReference type="EMBL" id="CEP00354.1"/>
    </source>
</evidence>
<dbReference type="PANTHER" id="PTHR16466">
    <property type="entry name" value="TELOMERE REPEAT-BINDING FACTOR 2-INTERACTING PROTEIN 1"/>
    <property type="match status" value="1"/>
</dbReference>
<dbReference type="GO" id="GO:0042162">
    <property type="term" value="F:telomeric DNA binding"/>
    <property type="evidence" value="ECO:0007669"/>
    <property type="project" value="TreeGrafter"/>
</dbReference>
<gene>
    <name evidence="4" type="ORF">PBRA_001408</name>
    <name evidence="5" type="ORF">PLBR_LOCUS1352</name>
</gene>
<evidence type="ECO:0000256" key="2">
    <source>
        <dbReference type="ARBA" id="ARBA00023242"/>
    </source>
</evidence>
<evidence type="ECO:0000313" key="7">
    <source>
        <dbReference type="Proteomes" id="UP000290189"/>
    </source>
</evidence>
<organism evidence="4 6">
    <name type="scientific">Plasmodiophora brassicae</name>
    <name type="common">Clubroot disease agent</name>
    <dbReference type="NCBI Taxonomy" id="37360"/>
    <lineage>
        <taxon>Eukaryota</taxon>
        <taxon>Sar</taxon>
        <taxon>Rhizaria</taxon>
        <taxon>Endomyxa</taxon>
        <taxon>Phytomyxea</taxon>
        <taxon>Plasmodiophorida</taxon>
        <taxon>Plasmodiophoridae</taxon>
        <taxon>Plasmodiophora</taxon>
    </lineage>
</organism>
<evidence type="ECO:0000256" key="1">
    <source>
        <dbReference type="ARBA" id="ARBA00004123"/>
    </source>
</evidence>
<sequence length="306" mass="34637">MASSDLFDGLTFWMAPQPAKAAVARLIQEHGGVMATQYRPDAITLVHGRQCPPGHNPTCSAVYSDEFIDDCIHRGCIVDVNKYEVLAGDAPNPARPKRGRTEYTDLDDYKLLRYFEENNGRDSIKFFREMSLGCDLGRTPQSLRNRYRALKNMNAAARAQLDERVEAHLERCEQRKSSFVRNVNEARVERPEPADIVFDENLPVNVERNGKGELDPDSPEAIVERLGEEFNQPTEVILHALIIHSGNVDRARQYLSGATTVSSWEVAEDEILAHPSDAEEELRELHSYRPDDEIADRRDFLRGLSS</sequence>
<dbReference type="Proteomes" id="UP000290189">
    <property type="component" value="Unassembled WGS sequence"/>
</dbReference>
<dbReference type="EMBL" id="OVEO01000002">
    <property type="protein sequence ID" value="SPQ94137.1"/>
    <property type="molecule type" value="Genomic_DNA"/>
</dbReference>
<evidence type="ECO:0000313" key="5">
    <source>
        <dbReference type="EMBL" id="SPQ94137.1"/>
    </source>
</evidence>
<reference evidence="5 7" key="2">
    <citation type="submission" date="2018-03" db="EMBL/GenBank/DDBJ databases">
        <authorList>
            <person name="Fogelqvist J."/>
        </authorList>
    </citation>
    <scope>NUCLEOTIDE SEQUENCE [LARGE SCALE GENOMIC DNA]</scope>
</reference>
<feature type="domain" description="BRCT" evidence="3">
    <location>
        <begin position="2"/>
        <end position="85"/>
    </location>
</feature>
<evidence type="ECO:0000259" key="3">
    <source>
        <dbReference type="PROSITE" id="PS50172"/>
    </source>
</evidence>
<evidence type="ECO:0000313" key="6">
    <source>
        <dbReference type="Proteomes" id="UP000039324"/>
    </source>
</evidence>
<dbReference type="Gene3D" id="1.10.10.60">
    <property type="entry name" value="Homeodomain-like"/>
    <property type="match status" value="1"/>
</dbReference>
<dbReference type="GO" id="GO:0070187">
    <property type="term" value="C:shelterin complex"/>
    <property type="evidence" value="ECO:0007669"/>
    <property type="project" value="TreeGrafter"/>
</dbReference>
<dbReference type="InterPro" id="IPR039595">
    <property type="entry name" value="TE2IP/Rap1"/>
</dbReference>
<dbReference type="PROSITE" id="PS50172">
    <property type="entry name" value="BRCT"/>
    <property type="match status" value="1"/>
</dbReference>
<keyword evidence="2" id="KW-0539">Nucleus</keyword>
<dbReference type="InterPro" id="IPR001357">
    <property type="entry name" value="BRCT_dom"/>
</dbReference>
<dbReference type="EMBL" id="CDSF01000101">
    <property type="protein sequence ID" value="CEP00354.1"/>
    <property type="molecule type" value="Genomic_DNA"/>
</dbReference>
<geneLocation type="mitochondrion" evidence="5"/>
<dbReference type="GO" id="GO:0031848">
    <property type="term" value="P:protection from non-homologous end joining at telomere"/>
    <property type="evidence" value="ECO:0007669"/>
    <property type="project" value="TreeGrafter"/>
</dbReference>
<dbReference type="SUPFAM" id="SSF52113">
    <property type="entry name" value="BRCT domain"/>
    <property type="match status" value="1"/>
</dbReference>
<keyword evidence="6" id="KW-1185">Reference proteome</keyword>
<dbReference type="InterPro" id="IPR036420">
    <property type="entry name" value="BRCT_dom_sf"/>
</dbReference>
<accession>A0A0G4IZ17</accession>
<protein>
    <recommendedName>
        <fullName evidence="3">BRCT domain-containing protein</fullName>
    </recommendedName>
</protein>
<keyword evidence="5" id="KW-0496">Mitochondrion</keyword>
<proteinExistence type="predicted"/>
<dbReference type="Pfam" id="PF16589">
    <property type="entry name" value="BRCT_2"/>
    <property type="match status" value="1"/>
</dbReference>
<reference evidence="4 6" key="1">
    <citation type="submission" date="2015-02" db="EMBL/GenBank/DDBJ databases">
        <authorList>
            <person name="Chooi Y.-H."/>
        </authorList>
    </citation>
    <scope>NUCLEOTIDE SEQUENCE [LARGE SCALE GENOMIC DNA]</scope>
    <source>
        <strain evidence="4">E3</strain>
    </source>
</reference>
<dbReference type="PANTHER" id="PTHR16466:SF6">
    <property type="entry name" value="TELOMERIC REPEAT-BINDING FACTOR 2-INTERACTING PROTEIN 1"/>
    <property type="match status" value="1"/>
</dbReference>